<evidence type="ECO:0000313" key="5">
    <source>
        <dbReference type="EMBL" id="PRR83781.1"/>
    </source>
</evidence>
<dbReference type="Gene3D" id="3.40.50.10350">
    <property type="entry name" value="Glycerate kinase, domain 1"/>
    <property type="match status" value="1"/>
</dbReference>
<dbReference type="NCBIfam" id="TIGR00045">
    <property type="entry name" value="glycerate kinase"/>
    <property type="match status" value="1"/>
</dbReference>
<dbReference type="GO" id="GO:0031388">
    <property type="term" value="P:organic acid phosphorylation"/>
    <property type="evidence" value="ECO:0007669"/>
    <property type="project" value="UniProtKB-UniRule"/>
</dbReference>
<dbReference type="PANTHER" id="PTHR21599">
    <property type="entry name" value="GLYCERATE KINASE"/>
    <property type="match status" value="1"/>
</dbReference>
<dbReference type="Gene3D" id="3.90.1510.10">
    <property type="entry name" value="Glycerate kinase, domain 2"/>
    <property type="match status" value="1"/>
</dbReference>
<evidence type="ECO:0000256" key="1">
    <source>
        <dbReference type="ARBA" id="ARBA00006284"/>
    </source>
</evidence>
<name>A0A2T0BIS7_9CLOT</name>
<dbReference type="Proteomes" id="UP000239471">
    <property type="component" value="Unassembled WGS sequence"/>
</dbReference>
<dbReference type="PIRSF" id="PIRSF006078">
    <property type="entry name" value="GlxK"/>
    <property type="match status" value="1"/>
</dbReference>
<dbReference type="GO" id="GO:0043798">
    <property type="term" value="F:glycerate 2-kinase activity"/>
    <property type="evidence" value="ECO:0007669"/>
    <property type="project" value="UniProtKB-EC"/>
</dbReference>
<protein>
    <submittedName>
        <fullName evidence="5">Glycerate 2-kinase</fullName>
        <ecNumber evidence="5">2.7.1.165</ecNumber>
    </submittedName>
</protein>
<dbReference type="OrthoDB" id="9774290at2"/>
<dbReference type="EMBL" id="PVXQ01000005">
    <property type="protein sequence ID" value="PRR83781.1"/>
    <property type="molecule type" value="Genomic_DNA"/>
</dbReference>
<dbReference type="EC" id="2.7.1.165" evidence="5"/>
<comment type="similarity">
    <text evidence="1 4">Belongs to the glycerate kinase type-1 family.</text>
</comment>
<dbReference type="Pfam" id="PF02595">
    <property type="entry name" value="Gly_kinase"/>
    <property type="match status" value="1"/>
</dbReference>
<dbReference type="InterPro" id="IPR004381">
    <property type="entry name" value="Glycerate_kinase"/>
</dbReference>
<reference evidence="5 6" key="1">
    <citation type="submission" date="2018-03" db="EMBL/GenBank/DDBJ databases">
        <title>Genome sequence of Clostridium vincentii DSM 10228.</title>
        <authorList>
            <person name="Poehlein A."/>
            <person name="Daniel R."/>
        </authorList>
    </citation>
    <scope>NUCLEOTIDE SEQUENCE [LARGE SCALE GENOMIC DNA]</scope>
    <source>
        <strain evidence="5 6">DSM 10228</strain>
    </source>
</reference>
<gene>
    <name evidence="5" type="primary">garK</name>
    <name evidence="5" type="ORF">CLVI_07280</name>
</gene>
<accession>A0A2T0BIS7</accession>
<dbReference type="InterPro" id="IPR018193">
    <property type="entry name" value="Glyc_kinase_flavodox-like_fold"/>
</dbReference>
<evidence type="ECO:0000256" key="3">
    <source>
        <dbReference type="ARBA" id="ARBA00022777"/>
    </source>
</evidence>
<dbReference type="AlphaFoldDB" id="A0A2T0BIS7"/>
<organism evidence="5 6">
    <name type="scientific">Clostridium vincentii</name>
    <dbReference type="NCBI Taxonomy" id="52704"/>
    <lineage>
        <taxon>Bacteria</taxon>
        <taxon>Bacillati</taxon>
        <taxon>Bacillota</taxon>
        <taxon>Clostridia</taxon>
        <taxon>Eubacteriales</taxon>
        <taxon>Clostridiaceae</taxon>
        <taxon>Clostridium</taxon>
    </lineage>
</organism>
<keyword evidence="6" id="KW-1185">Reference proteome</keyword>
<proteinExistence type="inferred from homology"/>
<dbReference type="InterPro" id="IPR036129">
    <property type="entry name" value="Glycerate_kinase_sf"/>
</dbReference>
<evidence type="ECO:0000313" key="6">
    <source>
        <dbReference type="Proteomes" id="UP000239471"/>
    </source>
</evidence>
<keyword evidence="2 4" id="KW-0808">Transferase</keyword>
<keyword evidence="3 4" id="KW-0418">Kinase</keyword>
<evidence type="ECO:0000256" key="4">
    <source>
        <dbReference type="PIRNR" id="PIRNR006078"/>
    </source>
</evidence>
<evidence type="ECO:0000256" key="2">
    <source>
        <dbReference type="ARBA" id="ARBA00022679"/>
    </source>
</evidence>
<dbReference type="SUPFAM" id="SSF110738">
    <property type="entry name" value="Glycerate kinase I"/>
    <property type="match status" value="1"/>
</dbReference>
<dbReference type="GO" id="GO:0008887">
    <property type="term" value="F:glycerate kinase activity"/>
    <property type="evidence" value="ECO:0007669"/>
    <property type="project" value="UniProtKB-UniRule"/>
</dbReference>
<dbReference type="RefSeq" id="WP_106058758.1">
    <property type="nucleotide sequence ID" value="NZ_PVXQ01000005.1"/>
</dbReference>
<dbReference type="InterPro" id="IPR018197">
    <property type="entry name" value="Glycerate_kinase_RE-like"/>
</dbReference>
<comment type="caution">
    <text evidence="5">The sequence shown here is derived from an EMBL/GenBank/DDBJ whole genome shotgun (WGS) entry which is preliminary data.</text>
</comment>
<sequence>MKKAKFVIAPDSFKESLNAFEAAKAMKEGIQKVFKDSKFELIPMADGGEGTSEVIIYAQKGEFKNIRVTGPLGEKIEAKYGYIERDKKAVIEIAVACGLDLVKTELRNPLYTTTYGVGEIILDALDKGAKKFIIGLGGSATNDGGFGMLKALGARAYDIDGKDIGLGGRELAKIHSIDLSNLDSRIKDTIIEVACDVENPLIGSTGATYIFGPQKGADSEILEELEQGMVNYAEVVKRTCNIDIAKMPKAGAAGGLGGAFLLLGCNLIKGIDMVLKHTDFEEKIKDADYIFTGEGSIDVQTKYGKTISGIAKVASKYNIPIIVLAGRVSDDIDELYPIGVTAVFGITDRPKGLDEALKDGYNSIRKTSENIARLLGSL</sequence>
<dbReference type="PANTHER" id="PTHR21599:SF0">
    <property type="entry name" value="GLYCERATE KINASE"/>
    <property type="match status" value="1"/>
</dbReference>